<dbReference type="RefSeq" id="WP_141442529.1">
    <property type="nucleotide sequence ID" value="NZ_CP038231.1"/>
</dbReference>
<dbReference type="AlphaFoldDB" id="A0A4Y6U8W1"/>
<evidence type="ECO:0008006" key="3">
    <source>
        <dbReference type="Google" id="ProtNLM"/>
    </source>
</evidence>
<organism evidence="1 2">
    <name type="scientific">Formicincola oecophyllae</name>
    <dbReference type="NCBI Taxonomy" id="2558361"/>
    <lineage>
        <taxon>Bacteria</taxon>
        <taxon>Pseudomonadati</taxon>
        <taxon>Pseudomonadota</taxon>
        <taxon>Alphaproteobacteria</taxon>
        <taxon>Acetobacterales</taxon>
        <taxon>Acetobacteraceae</taxon>
        <taxon>Formicincola</taxon>
    </lineage>
</organism>
<dbReference type="Proteomes" id="UP000318709">
    <property type="component" value="Chromosome"/>
</dbReference>
<protein>
    <recommendedName>
        <fullName evidence="3">ABC-type glycine betaine transport system substrate-binding domain-containing protein</fullName>
    </recommendedName>
</protein>
<evidence type="ECO:0000313" key="1">
    <source>
        <dbReference type="EMBL" id="QDH12887.1"/>
    </source>
</evidence>
<dbReference type="OrthoDB" id="9787902at2"/>
<keyword evidence="2" id="KW-1185">Reference proteome</keyword>
<dbReference type="KEGG" id="swf:E3E12_00205"/>
<name>A0A4Y6U8W1_9PROT</name>
<accession>A0A4Y6U8W1</accession>
<evidence type="ECO:0000313" key="2">
    <source>
        <dbReference type="Proteomes" id="UP000318709"/>
    </source>
</evidence>
<gene>
    <name evidence="1" type="ORF">E3E12_00205</name>
</gene>
<proteinExistence type="predicted"/>
<dbReference type="EMBL" id="CP038231">
    <property type="protein sequence ID" value="QDH12887.1"/>
    <property type="molecule type" value="Genomic_DNA"/>
</dbReference>
<sequence length="262" mass="27584">MADSSPSLSLGYLSTPMDAALACVVARALEANGMGVDFADLPLEGRLPALEAGEVDLLVSCLVPEEADLAAAGDVLGTLFPPQVSFATLPGTFPATPEQWRGGDFNRLVVTERTRSLLPALVNKAPDLAPLPVEEVASPDLAAQIAGWARANQQGADIRPLVLAWEPNAAFEPSSPDVPEGERAPGLRTLPARPGLDLPVGQGVLLARPGLRATLNPDLLAELGELRLDNRAMSVFDRTVGLEDKDPDDMAEALQRGHLIGR</sequence>
<reference evidence="1 2" key="1">
    <citation type="submission" date="2019-03" db="EMBL/GenBank/DDBJ databases">
        <title>The complete genome sequence of Swingsia_sp. F3b2 LMG30590(T).</title>
        <authorList>
            <person name="Chua K.-O."/>
            <person name="Chan K.-G."/>
            <person name="See-Too W.-S."/>
        </authorList>
    </citation>
    <scope>NUCLEOTIDE SEQUENCE [LARGE SCALE GENOMIC DNA]</scope>
    <source>
        <strain evidence="1 2">F3b2</strain>
    </source>
</reference>
<dbReference type="SUPFAM" id="SSF53850">
    <property type="entry name" value="Periplasmic binding protein-like II"/>
    <property type="match status" value="1"/>
</dbReference>